<keyword evidence="3" id="KW-1185">Reference proteome</keyword>
<dbReference type="VEuPathDB" id="CryptoDB:Vbra_15418"/>
<dbReference type="EMBL" id="CDMY01000436">
    <property type="protein sequence ID" value="CEM12700.1"/>
    <property type="molecule type" value="Genomic_DNA"/>
</dbReference>
<evidence type="ECO:0000313" key="2">
    <source>
        <dbReference type="EMBL" id="CEM12700.1"/>
    </source>
</evidence>
<evidence type="ECO:0000313" key="3">
    <source>
        <dbReference type="Proteomes" id="UP000041254"/>
    </source>
</evidence>
<feature type="region of interest" description="Disordered" evidence="1">
    <location>
        <begin position="1"/>
        <end position="26"/>
    </location>
</feature>
<gene>
    <name evidence="2" type="ORF">Vbra_15418</name>
</gene>
<dbReference type="Proteomes" id="UP000041254">
    <property type="component" value="Unassembled WGS sequence"/>
</dbReference>
<dbReference type="InParanoid" id="A0A0G4FGS4"/>
<reference evidence="2 3" key="1">
    <citation type="submission" date="2014-11" db="EMBL/GenBank/DDBJ databases">
        <authorList>
            <person name="Zhu J."/>
            <person name="Qi W."/>
            <person name="Song R."/>
        </authorList>
    </citation>
    <scope>NUCLEOTIDE SEQUENCE [LARGE SCALE GENOMIC DNA]</scope>
</reference>
<organism evidence="2 3">
    <name type="scientific">Vitrella brassicaformis (strain CCMP3155)</name>
    <dbReference type="NCBI Taxonomy" id="1169540"/>
    <lineage>
        <taxon>Eukaryota</taxon>
        <taxon>Sar</taxon>
        <taxon>Alveolata</taxon>
        <taxon>Colpodellida</taxon>
        <taxon>Vitrellaceae</taxon>
        <taxon>Vitrella</taxon>
    </lineage>
</organism>
<evidence type="ECO:0000256" key="1">
    <source>
        <dbReference type="SAM" id="MobiDB-lite"/>
    </source>
</evidence>
<accession>A0A0G4FGS4</accession>
<name>A0A0G4FGS4_VITBC</name>
<protein>
    <submittedName>
        <fullName evidence="2">Uncharacterized protein</fullName>
    </submittedName>
</protein>
<sequence length="423" mass="46556">MFGPWSDSASGATAGPPPMADGPLQATQYDRTTSSEWTWVAVSELFVGGVAVCVGCLPLVRGGEMLRRVQAQLFVRALKEKKTDSLFQGTFNATDWSTYWVRPNQQLPPQGLGALPIVKATAFHLCIELSTRPPSIASRRVMRTTEMYESVKSHLVNMLTRVLAEMVDPDIRTYLDGATSAFEQTTYRAFLGAVVARVRADRSIISQDVRRGRLEESAGKVVRVLTKIAEHVMAAAPALTEDTWKYRTPNNVRRLDPIKGGGGPRPQDQDAGFYAQLTRQQDGVSVKKQAAFWPSRRLNNKLVSVVALKPGGTRYPHGEPKSVKEMAIEAIEMVRGWEEDYLAEVREAQRAAAMEAGDSFHSEDVELRQCGGGRRGPTGWQIRGRRRIGFGSTNRGLTCLCLPSTTVMGTGMAEKVQAGTRRT</sequence>
<dbReference type="AlphaFoldDB" id="A0A0G4FGS4"/>
<proteinExistence type="predicted"/>